<feature type="transmembrane region" description="Helical" evidence="1">
    <location>
        <begin position="86"/>
        <end position="105"/>
    </location>
</feature>
<evidence type="ECO:0000313" key="2">
    <source>
        <dbReference type="EMBL" id="ASM77059.1"/>
    </source>
</evidence>
<keyword evidence="1" id="KW-0472">Membrane</keyword>
<dbReference type="AlphaFoldDB" id="A0A221KDL9"/>
<protein>
    <submittedName>
        <fullName evidence="2">Branched-chain amino acid transporter</fullName>
    </submittedName>
</protein>
<name>A0A221KDL9_VITFI</name>
<keyword evidence="3" id="KW-1185">Reference proteome</keyword>
<dbReference type="RefSeq" id="WP_089416269.1">
    <property type="nucleotide sequence ID" value="NZ_CP022423.1"/>
</dbReference>
<dbReference type="EMBL" id="CP022423">
    <property type="protein sequence ID" value="ASM77059.1"/>
    <property type="molecule type" value="Genomic_DNA"/>
</dbReference>
<sequence length="111" mass="12228">MADLPWYPIVAILGLAGVTLLSRSFFLIPEREVPIPGWLKEALRYAPLAALAAVVVPETFLTQGHLLDTWRDPRPYAALAGALWYWRSRGMLGTILCGTAVLLVLKLGLGW</sequence>
<feature type="transmembrane region" description="Helical" evidence="1">
    <location>
        <begin position="6"/>
        <end position="28"/>
    </location>
</feature>
<reference evidence="2 3" key="1">
    <citation type="submission" date="2017-07" db="EMBL/GenBank/DDBJ databases">
        <title>Complete Genome Sequence of the cosmetic ferment Vitreoscilla filiformis (ATCC15551).</title>
        <authorList>
            <person name="Contreras S."/>
            <person name="Sagory-Zalkind P."/>
            <person name="Blanquart H."/>
            <person name="Iltis A."/>
            <person name="Morand S.C."/>
        </authorList>
    </citation>
    <scope>NUCLEOTIDE SEQUENCE [LARGE SCALE GENOMIC DNA]</scope>
    <source>
        <strain evidence="2 3">ATCC 15551</strain>
    </source>
</reference>
<evidence type="ECO:0000256" key="1">
    <source>
        <dbReference type="SAM" id="Phobius"/>
    </source>
</evidence>
<dbReference type="KEGG" id="vff:VITFI_CDS1281"/>
<gene>
    <name evidence="2" type="ORF">VITFI_CDS1281</name>
</gene>
<evidence type="ECO:0000313" key="3">
    <source>
        <dbReference type="Proteomes" id="UP000199729"/>
    </source>
</evidence>
<proteinExistence type="predicted"/>
<keyword evidence="1" id="KW-0812">Transmembrane</keyword>
<dbReference type="InterPro" id="IPR008407">
    <property type="entry name" value="Brnchd-chn_aa_trnsp_AzlD"/>
</dbReference>
<organism evidence="2 3">
    <name type="scientific">Vitreoscilla filiformis</name>
    <dbReference type="NCBI Taxonomy" id="63"/>
    <lineage>
        <taxon>Bacteria</taxon>
        <taxon>Pseudomonadati</taxon>
        <taxon>Pseudomonadota</taxon>
        <taxon>Betaproteobacteria</taxon>
        <taxon>Neisseriales</taxon>
        <taxon>Neisseriaceae</taxon>
        <taxon>Vitreoscilla</taxon>
    </lineage>
</organism>
<accession>A0A221KDL9</accession>
<dbReference type="Proteomes" id="UP000199729">
    <property type="component" value="Chromosome"/>
</dbReference>
<dbReference type="Pfam" id="PF05437">
    <property type="entry name" value="AzlD"/>
    <property type="match status" value="1"/>
</dbReference>
<keyword evidence="1" id="KW-1133">Transmembrane helix</keyword>
<dbReference type="OrthoDB" id="515103at2"/>
<feature type="transmembrane region" description="Helical" evidence="1">
    <location>
        <begin position="48"/>
        <end position="66"/>
    </location>
</feature>